<reference evidence="1" key="1">
    <citation type="submission" date="2021-01" db="EMBL/GenBank/DDBJ databases">
        <authorList>
            <person name="Zahm M."/>
            <person name="Roques C."/>
            <person name="Cabau C."/>
            <person name="Klopp C."/>
            <person name="Donnadieu C."/>
            <person name="Jouanno E."/>
            <person name="Lampietro C."/>
            <person name="Louis A."/>
            <person name="Herpin A."/>
            <person name="Echchiki A."/>
            <person name="Berthelot C."/>
            <person name="Parey E."/>
            <person name="Roest-Crollius H."/>
            <person name="Braasch I."/>
            <person name="Postlethwait J."/>
            <person name="Bobe J."/>
            <person name="Montfort J."/>
            <person name="Bouchez O."/>
            <person name="Begum T."/>
            <person name="Mejri S."/>
            <person name="Adams A."/>
            <person name="Chen W.-J."/>
            <person name="Guiguen Y."/>
        </authorList>
    </citation>
    <scope>NUCLEOTIDE SEQUENCE</scope>
    <source>
        <tissue evidence="1">Blood</tissue>
    </source>
</reference>
<proteinExistence type="predicted"/>
<sequence>MLVISNFGIHYLPYSVCEVESPTNDVINDVINGSTTREVHLAKLLQSLTCSQHGNPAASCLGSKLSDKSGRSCAVENGKNWQCAATGGIVFFQDRSETVGSNRWLTCDQELSLRKHKQGRQDCALF</sequence>
<dbReference type="AlphaFoldDB" id="A0A8T3DFG6"/>
<accession>A0A8T3DFG6</accession>
<protein>
    <submittedName>
        <fullName evidence="1">Uncharacterized protein</fullName>
    </submittedName>
</protein>
<gene>
    <name evidence="1" type="ORF">AGOR_G00113450</name>
</gene>
<comment type="caution">
    <text evidence="1">The sequence shown here is derived from an EMBL/GenBank/DDBJ whole genome shotgun (WGS) entry which is preliminary data.</text>
</comment>
<name>A0A8T3DFG6_9TELE</name>
<dbReference type="EMBL" id="JAERUA010000010">
    <property type="protein sequence ID" value="KAI1894207.1"/>
    <property type="molecule type" value="Genomic_DNA"/>
</dbReference>
<organism evidence="1 2">
    <name type="scientific">Albula goreensis</name>
    <dbReference type="NCBI Taxonomy" id="1534307"/>
    <lineage>
        <taxon>Eukaryota</taxon>
        <taxon>Metazoa</taxon>
        <taxon>Chordata</taxon>
        <taxon>Craniata</taxon>
        <taxon>Vertebrata</taxon>
        <taxon>Euteleostomi</taxon>
        <taxon>Actinopterygii</taxon>
        <taxon>Neopterygii</taxon>
        <taxon>Teleostei</taxon>
        <taxon>Albuliformes</taxon>
        <taxon>Albulidae</taxon>
        <taxon>Albula</taxon>
    </lineage>
</organism>
<evidence type="ECO:0000313" key="1">
    <source>
        <dbReference type="EMBL" id="KAI1894207.1"/>
    </source>
</evidence>
<keyword evidence="2" id="KW-1185">Reference proteome</keyword>
<dbReference type="Proteomes" id="UP000829720">
    <property type="component" value="Unassembled WGS sequence"/>
</dbReference>
<evidence type="ECO:0000313" key="2">
    <source>
        <dbReference type="Proteomes" id="UP000829720"/>
    </source>
</evidence>